<sequence length="156" mass="17065">MTAPRTRRRTVRAVKIAPDATVTELDLPEADARAVIRELLGSPDSVDQGIYHRRAVLHVHGNGRQLGLPQNLAAWALASAWRGTALYLLAGPVAITGRTMAGELTGLDGDLVRHARVVAQTVREMLTEWRRRPPVSDEAAISELLAYATRDISESR</sequence>
<comment type="caution">
    <text evidence="1">The sequence shown here is derived from an EMBL/GenBank/DDBJ whole genome shotgun (WGS) entry which is preliminary data.</text>
</comment>
<evidence type="ECO:0000313" key="2">
    <source>
        <dbReference type="Proteomes" id="UP001499989"/>
    </source>
</evidence>
<keyword evidence="2" id="KW-1185">Reference proteome</keyword>
<accession>A0ABN3TFI0</accession>
<dbReference type="EMBL" id="BAAASK010000038">
    <property type="protein sequence ID" value="GAA2702742.1"/>
    <property type="molecule type" value="Genomic_DNA"/>
</dbReference>
<dbReference type="Proteomes" id="UP001499989">
    <property type="component" value="Unassembled WGS sequence"/>
</dbReference>
<organism evidence="1 2">
    <name type="scientific">Streptomyces violaceolatus</name>
    <dbReference type="NCBI Taxonomy" id="67378"/>
    <lineage>
        <taxon>Bacteria</taxon>
        <taxon>Bacillati</taxon>
        <taxon>Actinomycetota</taxon>
        <taxon>Actinomycetes</taxon>
        <taxon>Kitasatosporales</taxon>
        <taxon>Streptomycetaceae</taxon>
        <taxon>Streptomyces</taxon>
        <taxon>Streptomyces violaceoruber group</taxon>
    </lineage>
</organism>
<protein>
    <submittedName>
        <fullName evidence="1">Uncharacterized protein</fullName>
    </submittedName>
</protein>
<evidence type="ECO:0000313" key="1">
    <source>
        <dbReference type="EMBL" id="GAA2702742.1"/>
    </source>
</evidence>
<reference evidence="1 2" key="1">
    <citation type="journal article" date="2019" name="Int. J. Syst. Evol. Microbiol.">
        <title>The Global Catalogue of Microorganisms (GCM) 10K type strain sequencing project: providing services to taxonomists for standard genome sequencing and annotation.</title>
        <authorList>
            <consortium name="The Broad Institute Genomics Platform"/>
            <consortium name="The Broad Institute Genome Sequencing Center for Infectious Disease"/>
            <person name="Wu L."/>
            <person name="Ma J."/>
        </authorList>
    </citation>
    <scope>NUCLEOTIDE SEQUENCE [LARGE SCALE GENOMIC DNA]</scope>
    <source>
        <strain evidence="1 2">JCM 4531</strain>
    </source>
</reference>
<proteinExistence type="predicted"/>
<gene>
    <name evidence="1" type="ORF">GCM10010310_74000</name>
</gene>
<name>A0ABN3TFI0_9ACTN</name>